<dbReference type="PRINTS" id="PR02096">
    <property type="entry name" value="HTDHYDRTASE2"/>
</dbReference>
<evidence type="ECO:0000313" key="2">
    <source>
        <dbReference type="Proteomes" id="UP000510647"/>
    </source>
</evidence>
<dbReference type="GO" id="GO:0006633">
    <property type="term" value="P:fatty acid biosynthetic process"/>
    <property type="evidence" value="ECO:0007669"/>
    <property type="project" value="InterPro"/>
</dbReference>
<dbReference type="Proteomes" id="UP000510647">
    <property type="component" value="Chromosome 5"/>
</dbReference>
<reference evidence="1 2" key="1">
    <citation type="submission" date="2020-06" db="EMBL/GenBank/DDBJ databases">
        <title>The yeast mating-type switching endonuclease HO is a domesticated member of an unorthodox homing genetic element family.</title>
        <authorList>
            <person name="Coughlan A.Y."/>
            <person name="Lombardi L."/>
            <person name="Braun-Galleani S."/>
            <person name="Martos A.R."/>
            <person name="Galeote V."/>
            <person name="Bigey F."/>
            <person name="Dequin S."/>
            <person name="Byrne K.P."/>
            <person name="Wolfe K.H."/>
        </authorList>
    </citation>
    <scope>NUCLEOTIDE SEQUENCE [LARGE SCALE GENOMIC DNA]</scope>
    <source>
        <strain evidence="1 2">CBS2947</strain>
    </source>
</reference>
<dbReference type="SUPFAM" id="SSF54637">
    <property type="entry name" value="Thioesterase/thiol ester dehydrase-isomerase"/>
    <property type="match status" value="1"/>
</dbReference>
<evidence type="ECO:0008006" key="3">
    <source>
        <dbReference type="Google" id="ProtNLM"/>
    </source>
</evidence>
<dbReference type="EMBL" id="CP059271">
    <property type="protein sequence ID" value="QLQ80945.1"/>
    <property type="molecule type" value="Genomic_DNA"/>
</dbReference>
<gene>
    <name evidence="1" type="ORF">HG537_0E03000</name>
</gene>
<dbReference type="InterPro" id="IPR052741">
    <property type="entry name" value="Mitochondrial_HTD2"/>
</dbReference>
<evidence type="ECO:0000313" key="1">
    <source>
        <dbReference type="EMBL" id="QLQ80945.1"/>
    </source>
</evidence>
<dbReference type="InterPro" id="IPR029069">
    <property type="entry name" value="HotDog_dom_sf"/>
</dbReference>
<name>A0A7H9HWU3_9SACH</name>
<dbReference type="Gene3D" id="3.10.129.10">
    <property type="entry name" value="Hotdog Thioesterase"/>
    <property type="match status" value="1"/>
</dbReference>
<dbReference type="AlphaFoldDB" id="A0A7H9HWU3"/>
<dbReference type="PANTHER" id="PTHR28152:SF1">
    <property type="entry name" value="HYDROXYACYL-THIOESTER DEHYDRATASE TYPE 2, MITOCHONDRIAL"/>
    <property type="match status" value="1"/>
</dbReference>
<sequence length="265" mass="30253">MNEVIKDVINPHHLAKFSGLIRSRIPGMFSARSLAIGDHLLFFNGLNSAIGRDGYFDHQSPRNLLKDPNCVYLRRVWAKGQIEVLKPLSLGQEYACRESVRFIKRIRSDHYVCLERMIVGSSGESLVRELRTLAYTNLPPRTRNTSGIDGTSLGTFTFQDLDIIIYGQLSSNPHRIHWDRRYSLAVEGYRDIIVQGPFALQVLLKFAEAAIGSPITKVEYRNYNCIYADTEVEVKLLPRQGQYQVCMRDAKRPEIIFLQAMVSCQ</sequence>
<dbReference type="InterPro" id="IPR026223">
    <property type="entry name" value="Htd2"/>
</dbReference>
<dbReference type="OrthoDB" id="3257538at2759"/>
<proteinExistence type="predicted"/>
<organism evidence="1 2">
    <name type="scientific">Torulaspora globosa</name>
    <dbReference type="NCBI Taxonomy" id="48254"/>
    <lineage>
        <taxon>Eukaryota</taxon>
        <taxon>Fungi</taxon>
        <taxon>Dikarya</taxon>
        <taxon>Ascomycota</taxon>
        <taxon>Saccharomycotina</taxon>
        <taxon>Saccharomycetes</taxon>
        <taxon>Saccharomycetales</taxon>
        <taxon>Saccharomycetaceae</taxon>
        <taxon>Torulaspora</taxon>
    </lineage>
</organism>
<protein>
    <recommendedName>
        <fullName evidence="3">MaoC-like domain-containing protein</fullName>
    </recommendedName>
</protein>
<keyword evidence="2" id="KW-1185">Reference proteome</keyword>
<dbReference type="PANTHER" id="PTHR28152">
    <property type="entry name" value="HYDROXYACYL-THIOESTER DEHYDRATASE TYPE 2, MITOCHONDRIAL"/>
    <property type="match status" value="1"/>
</dbReference>
<accession>A0A7H9HWU3</accession>
<dbReference type="GO" id="GO:0005739">
    <property type="term" value="C:mitochondrion"/>
    <property type="evidence" value="ECO:0007669"/>
    <property type="project" value="InterPro"/>
</dbReference>
<dbReference type="GO" id="GO:0019171">
    <property type="term" value="F:(3R)-hydroxyacyl-[acyl-carrier-protein] dehydratase activity"/>
    <property type="evidence" value="ECO:0007669"/>
    <property type="project" value="InterPro"/>
</dbReference>